<dbReference type="Proteomes" id="UP000095286">
    <property type="component" value="Unplaced"/>
</dbReference>
<accession>A0AC35TUU5</accession>
<reference evidence="2" key="1">
    <citation type="submission" date="2016-11" db="UniProtKB">
        <authorList>
            <consortium name="WormBaseParasite"/>
        </authorList>
    </citation>
    <scope>IDENTIFICATION</scope>
    <source>
        <strain evidence="2">KR3021</strain>
    </source>
</reference>
<organism evidence="1 2">
    <name type="scientific">Rhabditophanes sp. KR3021</name>
    <dbReference type="NCBI Taxonomy" id="114890"/>
    <lineage>
        <taxon>Eukaryota</taxon>
        <taxon>Metazoa</taxon>
        <taxon>Ecdysozoa</taxon>
        <taxon>Nematoda</taxon>
        <taxon>Chromadorea</taxon>
        <taxon>Rhabditida</taxon>
        <taxon>Tylenchina</taxon>
        <taxon>Panagrolaimomorpha</taxon>
        <taxon>Strongyloidoidea</taxon>
        <taxon>Alloionematidae</taxon>
        <taxon>Rhabditophanes</taxon>
    </lineage>
</organism>
<proteinExistence type="predicted"/>
<evidence type="ECO:0000313" key="2">
    <source>
        <dbReference type="WBParaSite" id="RSKR_0000445200.1"/>
    </source>
</evidence>
<evidence type="ECO:0000313" key="1">
    <source>
        <dbReference type="Proteomes" id="UP000095286"/>
    </source>
</evidence>
<dbReference type="WBParaSite" id="RSKR_0000445200.1">
    <property type="protein sequence ID" value="RSKR_0000445200.1"/>
    <property type="gene ID" value="RSKR_0000445200"/>
</dbReference>
<sequence length="132" mass="15072">MSPSRSFCTCCQFWGKDKKREGAYSEDLEAGGIADQVVAMPVRLESKDIPKLYKTTELGVLDEVHLQNKEDLRRGSDAFITARTARQDIVEDYRSMEQLVREIRQEHGFQETPRSNKDDKEGNCQSQGKSNI</sequence>
<protein>
    <submittedName>
        <fullName evidence="2">SNF2_N domain-containing protein</fullName>
    </submittedName>
</protein>
<name>A0AC35TUU5_9BILA</name>